<dbReference type="InterPro" id="IPR005625">
    <property type="entry name" value="PepSY-ass_TM"/>
</dbReference>
<dbReference type="STRING" id="1035.BN961_01743"/>
<name>A0A090MRV7_AFIFE</name>
<dbReference type="PANTHER" id="PTHR34219">
    <property type="entry name" value="IRON-REGULATED INNER MEMBRANE PROTEIN-RELATED"/>
    <property type="match status" value="1"/>
</dbReference>
<gene>
    <name evidence="2" type="ORF">BN961_01743</name>
</gene>
<evidence type="ECO:0000313" key="3">
    <source>
        <dbReference type="Proteomes" id="UP000035762"/>
    </source>
</evidence>
<dbReference type="EMBL" id="CCAZ020000001">
    <property type="protein sequence ID" value="CEG08329.1"/>
    <property type="molecule type" value="Genomic_DNA"/>
</dbReference>
<protein>
    <submittedName>
        <fullName evidence="2">Iron-regulated membrane protein</fullName>
    </submittedName>
</protein>
<keyword evidence="1" id="KW-1133">Transmembrane helix</keyword>
<accession>A0A090MRV7</accession>
<keyword evidence="1" id="KW-0472">Membrane</keyword>
<feature type="transmembrane region" description="Helical" evidence="1">
    <location>
        <begin position="187"/>
        <end position="208"/>
    </location>
</feature>
<keyword evidence="1" id="KW-0812">Transmembrane</keyword>
<sequence length="232" mass="25979">MGILFCVAIISGIVVYAPSMRKLDFGTYRRERKRVVRWLDVHNLAGILLVMWTLVVGFTGVINTWADLVIKYWQFDQLAAMTAQYKDRPVVMNPASINEAVKVAIKAEPDMKPSFVAFPGTIFSSKSHYAVFMRGDTPLTSRLLKPALIDAQTGAMTDSRDMPWYVSTLLLSQPLHFGDYGGMPLKILWAILDVITIVLLVTGLYLWLRRRKSGVSIERSVASVSALEPQTP</sequence>
<dbReference type="Pfam" id="PF03929">
    <property type="entry name" value="PepSY_TM"/>
    <property type="match status" value="1"/>
</dbReference>
<feature type="transmembrane region" description="Helical" evidence="1">
    <location>
        <begin position="44"/>
        <end position="66"/>
    </location>
</feature>
<dbReference type="Proteomes" id="UP000035762">
    <property type="component" value="Unassembled WGS sequence"/>
</dbReference>
<dbReference type="PANTHER" id="PTHR34219:SF3">
    <property type="entry name" value="BLL7967 PROTEIN"/>
    <property type="match status" value="1"/>
</dbReference>
<comment type="caution">
    <text evidence="2">The sequence shown here is derived from an EMBL/GenBank/DDBJ whole genome shotgun (WGS) entry which is preliminary data.</text>
</comment>
<proteinExistence type="predicted"/>
<reference evidence="2 3" key="1">
    <citation type="journal article" date="2014" name="Genome Announc.">
        <title>Genome Sequence of Afipia felis Strain 76713, Isolated in Hospital Water Using an Amoeba Co-Culture Procedure.</title>
        <authorList>
            <person name="Benamar S."/>
            <person name="La Scola B."/>
            <person name="Croce O."/>
        </authorList>
    </citation>
    <scope>NUCLEOTIDE SEQUENCE [LARGE SCALE GENOMIC DNA]</scope>
    <source>
        <strain evidence="2 3">76713</strain>
    </source>
</reference>
<keyword evidence="3" id="KW-1185">Reference proteome</keyword>
<dbReference type="AlphaFoldDB" id="A0A090MRV7"/>
<evidence type="ECO:0000313" key="2">
    <source>
        <dbReference type="EMBL" id="CEG08329.1"/>
    </source>
</evidence>
<evidence type="ECO:0000256" key="1">
    <source>
        <dbReference type="SAM" id="Phobius"/>
    </source>
</evidence>
<organism evidence="2 3">
    <name type="scientific">Afipia felis</name>
    <name type="common">Cat scratch disease bacillus</name>
    <dbReference type="NCBI Taxonomy" id="1035"/>
    <lineage>
        <taxon>Bacteria</taxon>
        <taxon>Pseudomonadati</taxon>
        <taxon>Pseudomonadota</taxon>
        <taxon>Alphaproteobacteria</taxon>
        <taxon>Hyphomicrobiales</taxon>
        <taxon>Nitrobacteraceae</taxon>
        <taxon>Afipia</taxon>
    </lineage>
</organism>
<feature type="transmembrane region" description="Helical" evidence="1">
    <location>
        <begin position="6"/>
        <end position="23"/>
    </location>
</feature>